<gene>
    <name evidence="1" type="ORF">LOK49_LG04G00738</name>
</gene>
<dbReference type="Proteomes" id="UP001060215">
    <property type="component" value="Chromosome 2"/>
</dbReference>
<protein>
    <submittedName>
        <fullName evidence="1">Uncharacterized protein</fullName>
    </submittedName>
</protein>
<organism evidence="1 2">
    <name type="scientific">Camellia lanceoleosa</name>
    <dbReference type="NCBI Taxonomy" id="1840588"/>
    <lineage>
        <taxon>Eukaryota</taxon>
        <taxon>Viridiplantae</taxon>
        <taxon>Streptophyta</taxon>
        <taxon>Embryophyta</taxon>
        <taxon>Tracheophyta</taxon>
        <taxon>Spermatophyta</taxon>
        <taxon>Magnoliopsida</taxon>
        <taxon>eudicotyledons</taxon>
        <taxon>Gunneridae</taxon>
        <taxon>Pentapetalae</taxon>
        <taxon>asterids</taxon>
        <taxon>Ericales</taxon>
        <taxon>Theaceae</taxon>
        <taxon>Camellia</taxon>
    </lineage>
</organism>
<reference evidence="1 2" key="1">
    <citation type="journal article" date="2022" name="Plant J.">
        <title>Chromosome-level genome of Camellia lanceoleosa provides a valuable resource for understanding genome evolution and self-incompatibility.</title>
        <authorList>
            <person name="Gong W."/>
            <person name="Xiao S."/>
            <person name="Wang L."/>
            <person name="Liao Z."/>
            <person name="Chang Y."/>
            <person name="Mo W."/>
            <person name="Hu G."/>
            <person name="Li W."/>
            <person name="Zhao G."/>
            <person name="Zhu H."/>
            <person name="Hu X."/>
            <person name="Ji K."/>
            <person name="Xiang X."/>
            <person name="Song Q."/>
            <person name="Yuan D."/>
            <person name="Jin S."/>
            <person name="Zhang L."/>
        </authorList>
    </citation>
    <scope>NUCLEOTIDE SEQUENCE [LARGE SCALE GENOMIC DNA]</scope>
    <source>
        <strain evidence="1">SQ_2022a</strain>
    </source>
</reference>
<evidence type="ECO:0000313" key="2">
    <source>
        <dbReference type="Proteomes" id="UP001060215"/>
    </source>
</evidence>
<name>A0ACC0I1K2_9ERIC</name>
<dbReference type="EMBL" id="CM045759">
    <property type="protein sequence ID" value="KAI8019529.1"/>
    <property type="molecule type" value="Genomic_DNA"/>
</dbReference>
<accession>A0ACC0I1K2</accession>
<proteinExistence type="predicted"/>
<sequence>MIRSKTIGADDLTSQINSPPLTHSLSCCLCVCVCEWKFGSSPSSSRRKFYLNHKPFPFTFSNPSVNIQPNTASRNERRKRKCFVLTVLPVGLEAVDCSTKTQPSRSAVFGESLRGCDDVLYFLLST</sequence>
<evidence type="ECO:0000313" key="1">
    <source>
        <dbReference type="EMBL" id="KAI8019529.1"/>
    </source>
</evidence>
<keyword evidence="2" id="KW-1185">Reference proteome</keyword>
<comment type="caution">
    <text evidence="1">The sequence shown here is derived from an EMBL/GenBank/DDBJ whole genome shotgun (WGS) entry which is preliminary data.</text>
</comment>